<accession>A0ABD3H827</accession>
<gene>
    <name evidence="1" type="ORF">R1sor_013315</name>
</gene>
<sequence length="313" mass="36106">MESHFHNFESGRGRSIGWNKATLDRWLQVKSELKLAMKQQFFLDSDKDRLSSGITPDEVVHDDKISVDAILRRQSINSQKDLWHKCKNIQRKFVDELVNLKRSPRSVEEAEFVEDLELLTVQILKSWLRNHSSAVGGTKTILVQRITGLRGLQSQSATQNGVSSNRRLAYPECSQYNLADKLKTWIYTCCQRNADRIKDIVGGFRAGEDDAHMVTIDICNAANHWAGLHSICRVLLGEPRLCCRFQDLNAPPVDKYYEEGSPTHIAIGEFLKKHITATNMRHYTRARHYYMNETFNFVINKYATKKDTFRQIT</sequence>
<keyword evidence="2" id="KW-1185">Reference proteome</keyword>
<evidence type="ECO:0000313" key="2">
    <source>
        <dbReference type="Proteomes" id="UP001633002"/>
    </source>
</evidence>
<dbReference type="EMBL" id="JBJQOH010000004">
    <property type="protein sequence ID" value="KAL3687006.1"/>
    <property type="molecule type" value="Genomic_DNA"/>
</dbReference>
<reference evidence="1 2" key="1">
    <citation type="submission" date="2024-09" db="EMBL/GenBank/DDBJ databases">
        <title>Chromosome-scale assembly of Riccia sorocarpa.</title>
        <authorList>
            <person name="Paukszto L."/>
        </authorList>
    </citation>
    <scope>NUCLEOTIDE SEQUENCE [LARGE SCALE GENOMIC DNA]</scope>
    <source>
        <strain evidence="1">LP-2024</strain>
        <tissue evidence="1">Aerial parts of the thallus</tissue>
    </source>
</reference>
<dbReference type="Proteomes" id="UP001633002">
    <property type="component" value="Unassembled WGS sequence"/>
</dbReference>
<organism evidence="1 2">
    <name type="scientific">Riccia sorocarpa</name>
    <dbReference type="NCBI Taxonomy" id="122646"/>
    <lineage>
        <taxon>Eukaryota</taxon>
        <taxon>Viridiplantae</taxon>
        <taxon>Streptophyta</taxon>
        <taxon>Embryophyta</taxon>
        <taxon>Marchantiophyta</taxon>
        <taxon>Marchantiopsida</taxon>
        <taxon>Marchantiidae</taxon>
        <taxon>Marchantiales</taxon>
        <taxon>Ricciaceae</taxon>
        <taxon>Riccia</taxon>
    </lineage>
</organism>
<dbReference type="AlphaFoldDB" id="A0ABD3H827"/>
<name>A0ABD3H827_9MARC</name>
<evidence type="ECO:0000313" key="1">
    <source>
        <dbReference type="EMBL" id="KAL3687006.1"/>
    </source>
</evidence>
<comment type="caution">
    <text evidence="1">The sequence shown here is derived from an EMBL/GenBank/DDBJ whole genome shotgun (WGS) entry which is preliminary data.</text>
</comment>
<protein>
    <submittedName>
        <fullName evidence="1">Uncharacterized protein</fullName>
    </submittedName>
</protein>
<proteinExistence type="predicted"/>